<name>A0A2U1K652_9BACI</name>
<feature type="domain" description="Cas12f1-like TNB" evidence="2">
    <location>
        <begin position="292"/>
        <end position="357"/>
    </location>
</feature>
<comment type="caution">
    <text evidence="3">The sequence shown here is derived from an EMBL/GenBank/DDBJ whole genome shotgun (WGS) entry which is preliminary data.</text>
</comment>
<keyword evidence="1" id="KW-0238">DNA-binding</keyword>
<dbReference type="InterPro" id="IPR010095">
    <property type="entry name" value="Cas12f1-like_TNB"/>
</dbReference>
<dbReference type="AlphaFoldDB" id="A0A2U1K652"/>
<accession>A0A2U1K652</accession>
<dbReference type="Pfam" id="PF07282">
    <property type="entry name" value="Cas12f1-like_TNB"/>
    <property type="match status" value="1"/>
</dbReference>
<evidence type="ECO:0000313" key="3">
    <source>
        <dbReference type="EMBL" id="PWA12388.1"/>
    </source>
</evidence>
<keyword evidence="4" id="KW-1185">Reference proteome</keyword>
<evidence type="ECO:0000259" key="2">
    <source>
        <dbReference type="Pfam" id="PF07282"/>
    </source>
</evidence>
<evidence type="ECO:0000313" key="4">
    <source>
        <dbReference type="Proteomes" id="UP000245998"/>
    </source>
</evidence>
<dbReference type="NCBIfam" id="NF040570">
    <property type="entry name" value="guided_TnpB"/>
    <property type="match status" value="1"/>
</dbReference>
<dbReference type="NCBIfam" id="TIGR01766">
    <property type="entry name" value="IS200/IS605 family accessory protein TnpB-like domain"/>
    <property type="match status" value="1"/>
</dbReference>
<dbReference type="EMBL" id="QCZG01000009">
    <property type="protein sequence ID" value="PWA12388.1"/>
    <property type="molecule type" value="Genomic_DNA"/>
</dbReference>
<protein>
    <recommendedName>
        <fullName evidence="2">Cas12f1-like TNB domain-containing protein</fullName>
    </recommendedName>
</protein>
<dbReference type="OrthoDB" id="4278026at2"/>
<gene>
    <name evidence="3" type="ORF">DCC39_06190</name>
</gene>
<dbReference type="InterPro" id="IPR051399">
    <property type="entry name" value="RNA-guided_DNA_endo/Transpos"/>
</dbReference>
<sequence length="368" mass="43180">MATITYLVKLKKPSKRKHKAWLREQKTFVHCLNDCVTRLLNGEKLTSKNVPFPLKSTIKNEAIRRAKKAVSDYKMEVAKSIPVFKANTPISINNQNWDTQFKKGRWYLGFTTSMGKKYLPVLETDWVNTYFPYLTKLNRNFRGTIQLLRRRRNWYVAIPIEISCDIGQSSQNKETQRTPIGIDLGLRHIAVITELEPGKRQWFSGKEVGYIRRHFRSLRRSLGKKKAQRAIEQIGNKERRWITDYNRKLAHDLITFCLQFNQPMIQIEQLENIRNTCKTTKQADRTIHSWPFYQLKMFIKQKAAKHNIPVTDIDPYKTSQTCFHCGYEDKRNRYKSKFHCKQCGYVCHADLNAAKNIARSARSTSLAV</sequence>
<dbReference type="PANTHER" id="PTHR30405">
    <property type="entry name" value="TRANSPOSASE"/>
    <property type="match status" value="1"/>
</dbReference>
<proteinExistence type="predicted"/>
<dbReference type="RefSeq" id="WP_116554022.1">
    <property type="nucleotide sequence ID" value="NZ_QCZG01000009.1"/>
</dbReference>
<reference evidence="3 4" key="1">
    <citation type="submission" date="2018-04" db="EMBL/GenBank/DDBJ databases">
        <title>Camelliibacillus theae gen. nov., sp. nov., isolated from Pu'er tea.</title>
        <authorList>
            <person name="Niu L."/>
        </authorList>
    </citation>
    <scope>NUCLEOTIDE SEQUENCE [LARGE SCALE GENOMIC DNA]</scope>
    <source>
        <strain evidence="3 4">T8</strain>
    </source>
</reference>
<dbReference type="GO" id="GO:0003677">
    <property type="term" value="F:DNA binding"/>
    <property type="evidence" value="ECO:0007669"/>
    <property type="project" value="UniProtKB-KW"/>
</dbReference>
<dbReference type="PANTHER" id="PTHR30405:SF11">
    <property type="entry name" value="RNA-GUIDED DNA ENDONUCLEASE RV2885C-RELATED"/>
    <property type="match status" value="1"/>
</dbReference>
<organism evidence="3 4">
    <name type="scientific">Pueribacillus theae</name>
    <dbReference type="NCBI Taxonomy" id="2171751"/>
    <lineage>
        <taxon>Bacteria</taxon>
        <taxon>Bacillati</taxon>
        <taxon>Bacillota</taxon>
        <taxon>Bacilli</taxon>
        <taxon>Bacillales</taxon>
        <taxon>Bacillaceae</taxon>
        <taxon>Pueribacillus</taxon>
    </lineage>
</organism>
<dbReference type="Proteomes" id="UP000245998">
    <property type="component" value="Unassembled WGS sequence"/>
</dbReference>
<evidence type="ECO:0000256" key="1">
    <source>
        <dbReference type="ARBA" id="ARBA00023125"/>
    </source>
</evidence>